<evidence type="ECO:0000256" key="1">
    <source>
        <dbReference type="SAM" id="SignalP"/>
    </source>
</evidence>
<gene>
    <name evidence="2" type="ORF">KLLA0_E10891g</name>
</gene>
<dbReference type="GO" id="GO:0050839">
    <property type="term" value="F:cell adhesion molecule binding"/>
    <property type="evidence" value="ECO:0007669"/>
    <property type="project" value="InterPro"/>
</dbReference>
<name>B4UN68_KLULA</name>
<dbReference type="EMBL" id="CR382125">
    <property type="protein sequence ID" value="CAR56739.1"/>
    <property type="molecule type" value="Genomic_DNA"/>
</dbReference>
<keyword evidence="1" id="KW-0732">Signal</keyword>
<dbReference type="AlphaFoldDB" id="B4UN68"/>
<dbReference type="FunCoup" id="B4UN68">
    <property type="interactions" value="74"/>
</dbReference>
<dbReference type="Proteomes" id="UP000000598">
    <property type="component" value="Chromosome E"/>
</dbReference>
<keyword evidence="3" id="KW-1185">Reference proteome</keyword>
<reference evidence="2 3" key="1">
    <citation type="journal article" date="2004" name="Nature">
        <title>Genome evolution in yeasts.</title>
        <authorList>
            <consortium name="Genolevures"/>
            <person name="Dujon B."/>
            <person name="Sherman D."/>
            <person name="Fischer G."/>
            <person name="Durrens P."/>
            <person name="Casaregola S."/>
            <person name="Lafontaine I."/>
            <person name="de Montigny J."/>
            <person name="Marck C."/>
            <person name="Neuveglise C."/>
            <person name="Talla E."/>
            <person name="Goffard N."/>
            <person name="Frangeul L."/>
            <person name="Aigle M."/>
            <person name="Anthouard V."/>
            <person name="Babour A."/>
            <person name="Barbe V."/>
            <person name="Barnay S."/>
            <person name="Blanchin S."/>
            <person name="Beckerich J.M."/>
            <person name="Beyne E."/>
            <person name="Bleykasten C."/>
            <person name="Boisrame A."/>
            <person name="Boyer J."/>
            <person name="Cattolico L."/>
            <person name="Confanioleri F."/>
            <person name="de Daruvar A."/>
            <person name="Despons L."/>
            <person name="Fabre E."/>
            <person name="Fairhead C."/>
            <person name="Ferry-Dumazet H."/>
            <person name="Groppi A."/>
            <person name="Hantraye F."/>
            <person name="Hennequin C."/>
            <person name="Jauniaux N."/>
            <person name="Joyet P."/>
            <person name="Kachouri R."/>
            <person name="Kerrest A."/>
            <person name="Koszul R."/>
            <person name="Lemaire M."/>
            <person name="Lesur I."/>
            <person name="Ma L."/>
            <person name="Muller H."/>
            <person name="Nicaud J.M."/>
            <person name="Nikolski M."/>
            <person name="Oztas S."/>
            <person name="Ozier-Kalogeropoulos O."/>
            <person name="Pellenz S."/>
            <person name="Potier S."/>
            <person name="Richard G.F."/>
            <person name="Straub M.L."/>
            <person name="Suleau A."/>
            <person name="Swennene D."/>
            <person name="Tekaia F."/>
            <person name="Wesolowski-Louvel M."/>
            <person name="Westhof E."/>
            <person name="Wirth B."/>
            <person name="Zeniou-Meyer M."/>
            <person name="Zivanovic I."/>
            <person name="Bolotin-Fukuhara M."/>
            <person name="Thierry A."/>
            <person name="Bouchier C."/>
            <person name="Caudron B."/>
            <person name="Scarpelli C."/>
            <person name="Gaillardin C."/>
            <person name="Weissenbach J."/>
            <person name="Wincker P."/>
            <person name="Souciet J.L."/>
        </authorList>
    </citation>
    <scope>NUCLEOTIDE SEQUENCE [LARGE SCALE GENOMIC DNA]</scope>
    <source>
        <strain evidence="3">ATCC 8585 / CBS 2359 / DSM 70799 / NBRC 1267 / NRRL Y-1140 / WM37</strain>
    </source>
</reference>
<feature type="signal peptide" evidence="1">
    <location>
        <begin position="1"/>
        <end position="21"/>
    </location>
</feature>
<dbReference type="Pfam" id="PF17366">
    <property type="entry name" value="AGA2"/>
    <property type="match status" value="1"/>
</dbReference>
<evidence type="ECO:0000313" key="3">
    <source>
        <dbReference type="Proteomes" id="UP000000598"/>
    </source>
</evidence>
<dbReference type="GO" id="GO:0000752">
    <property type="term" value="P:agglutination involved in conjugation with cellular fusion"/>
    <property type="evidence" value="ECO:0007669"/>
    <property type="project" value="InterPro"/>
</dbReference>
<sequence>MHSPTLYISLAILTLSIFVNTQSVSTYFSTSCETIPEPFLETTPISTRTRTMTSNGETFIGITEVYQSITYVSDCVTDDYDEYTSTLVIW</sequence>
<dbReference type="KEGG" id="kla:KLLA0_E10891g"/>
<protein>
    <submittedName>
        <fullName evidence="2">KLLA0E10891p</fullName>
    </submittedName>
</protein>
<dbReference type="PaxDb" id="284590-B4UN68"/>
<dbReference type="InParanoid" id="B4UN68"/>
<feature type="chain" id="PRO_5002824621" evidence="1">
    <location>
        <begin position="22"/>
        <end position="90"/>
    </location>
</feature>
<dbReference type="GO" id="GO:0009277">
    <property type="term" value="C:fungal-type cell wall"/>
    <property type="evidence" value="ECO:0007669"/>
    <property type="project" value="InterPro"/>
</dbReference>
<organism evidence="2 3">
    <name type="scientific">Kluyveromyces lactis (strain ATCC 8585 / CBS 2359 / DSM 70799 / NBRC 1267 / NRRL Y-1140 / WM37)</name>
    <name type="common">Yeast</name>
    <name type="synonym">Candida sphaerica</name>
    <dbReference type="NCBI Taxonomy" id="284590"/>
    <lineage>
        <taxon>Eukaryota</taxon>
        <taxon>Fungi</taxon>
        <taxon>Dikarya</taxon>
        <taxon>Ascomycota</taxon>
        <taxon>Saccharomycotina</taxon>
        <taxon>Saccharomycetes</taxon>
        <taxon>Saccharomycetales</taxon>
        <taxon>Saccharomycetaceae</taxon>
        <taxon>Kluyveromyces</taxon>
    </lineage>
</organism>
<dbReference type="HOGENOM" id="CLU_2441176_0_0_1"/>
<dbReference type="InterPro" id="IPR014404">
    <property type="entry name" value="Aga2"/>
</dbReference>
<accession>B4UN68</accession>
<proteinExistence type="predicted"/>
<evidence type="ECO:0000313" key="2">
    <source>
        <dbReference type="EMBL" id="CAR56739.1"/>
    </source>
</evidence>